<sequence length="296" mass="33608">MKKIWLVLSILTASLCARENPFMPISELNTSVMTTNVVEKYDSFNSLSFKFPSDAMLLLDVTIRYRANDGSIKEKRLTDINKTIDWNDEFALSKMKNPEPVAAKKLDVSVTMAEVPAQKVSTPVIIEKKVSAPATMEKNETQISNKDRNKTSDVPTPNVVVIDLGAKKIKEPAKPEQKVVEVKIEPASKPVGETKSSEKEVKFLGFVSFLAGEKELNIITKTKNLKHFAYEKNKIVLDFAKPPRSFKTKNLKLENETFKNVIIGWHDKYFRVVLELDKMHKYKLETVENGYVLKLL</sequence>
<feature type="compositionally biased region" description="Basic and acidic residues" evidence="1">
    <location>
        <begin position="137"/>
        <end position="151"/>
    </location>
</feature>
<evidence type="ECO:0000259" key="2">
    <source>
        <dbReference type="Pfam" id="PF11741"/>
    </source>
</evidence>
<reference evidence="3" key="1">
    <citation type="journal article" date="2020" name="Microb. Genom.">
        <title>Analysis of complete Campylobacter concisus genomes identifies genomospecies features, secretion systems and novel plasmids and their association with severe ulcerative colitis.</title>
        <authorList>
            <person name="Liu F."/>
            <person name="Chen S."/>
            <person name="Luu L.D.W."/>
            <person name="Lee S.A."/>
            <person name="Tay A.C.Y."/>
            <person name="Wu R."/>
            <person name="Riordan S.M."/>
            <person name="Lan R."/>
            <person name="Liu L."/>
            <person name="Zhang L."/>
        </authorList>
    </citation>
    <scope>NUCLEOTIDE SEQUENCE [LARGE SCALE GENOMIC DNA]</scope>
    <source>
        <strain evidence="3">H9O-S2</strain>
    </source>
</reference>
<evidence type="ECO:0000313" key="4">
    <source>
        <dbReference type="Proteomes" id="UP000594535"/>
    </source>
</evidence>
<dbReference type="RefSeq" id="WP_196088655.1">
    <property type="nucleotide sequence ID" value="NZ_CP049232.1"/>
</dbReference>
<dbReference type="EMBL" id="CP049232">
    <property type="protein sequence ID" value="QPI07365.1"/>
    <property type="molecule type" value="Genomic_DNA"/>
</dbReference>
<evidence type="ECO:0000256" key="1">
    <source>
        <dbReference type="SAM" id="MobiDB-lite"/>
    </source>
</evidence>
<feature type="region of interest" description="Disordered" evidence="1">
    <location>
        <begin position="136"/>
        <end position="156"/>
    </location>
</feature>
<organism evidence="3 4">
    <name type="scientific">Campylobacter concisus</name>
    <dbReference type="NCBI Taxonomy" id="199"/>
    <lineage>
        <taxon>Bacteria</taxon>
        <taxon>Pseudomonadati</taxon>
        <taxon>Campylobacterota</taxon>
        <taxon>Epsilonproteobacteria</taxon>
        <taxon>Campylobacterales</taxon>
        <taxon>Campylobacteraceae</taxon>
        <taxon>Campylobacter</taxon>
    </lineage>
</organism>
<name>A0A7S9X792_9BACT</name>
<dbReference type="InterPro" id="IPR021731">
    <property type="entry name" value="AMIN_dom"/>
</dbReference>
<accession>A0A7S9X792</accession>
<gene>
    <name evidence="3" type="ORF">G5B96_08550</name>
</gene>
<feature type="domain" description="AMIN" evidence="2">
    <location>
        <begin position="212"/>
        <end position="292"/>
    </location>
</feature>
<protein>
    <submittedName>
        <fullName evidence="3">AMIN domain-containing protein</fullName>
    </submittedName>
</protein>
<proteinExistence type="predicted"/>
<dbReference type="Pfam" id="PF11741">
    <property type="entry name" value="AMIN"/>
    <property type="match status" value="1"/>
</dbReference>
<evidence type="ECO:0000313" key="3">
    <source>
        <dbReference type="EMBL" id="QPI07365.1"/>
    </source>
</evidence>
<dbReference type="AlphaFoldDB" id="A0A7S9X792"/>
<dbReference type="Proteomes" id="UP000594535">
    <property type="component" value="Chromosome"/>
</dbReference>